<feature type="non-terminal residue" evidence="3">
    <location>
        <position position="148"/>
    </location>
</feature>
<dbReference type="AlphaFoldDB" id="X8JJR5"/>
<feature type="compositionally biased region" description="Basic residues" evidence="1">
    <location>
        <begin position="117"/>
        <end position="131"/>
    </location>
</feature>
<feature type="chain" id="PRO_5004986735" description="Secreted protein" evidence="2">
    <location>
        <begin position="20"/>
        <end position="148"/>
    </location>
</feature>
<keyword evidence="2" id="KW-0732">Signal</keyword>
<gene>
    <name evidence="3" type="ORF">RSOL_437000</name>
</gene>
<dbReference type="EMBL" id="JATN01000314">
    <property type="protein sequence ID" value="EUC64180.1"/>
    <property type="molecule type" value="Genomic_DNA"/>
</dbReference>
<feature type="signal peptide" evidence="2">
    <location>
        <begin position="1"/>
        <end position="19"/>
    </location>
</feature>
<accession>X8JJR5</accession>
<dbReference type="Proteomes" id="UP000030108">
    <property type="component" value="Unassembled WGS sequence"/>
</dbReference>
<proteinExistence type="predicted"/>
<name>X8JJR5_9AGAM</name>
<feature type="region of interest" description="Disordered" evidence="1">
    <location>
        <begin position="117"/>
        <end position="148"/>
    </location>
</feature>
<reference evidence="4" key="1">
    <citation type="journal article" date="2014" name="Genome Announc.">
        <title>Draft genome sequence of the plant-pathogenic soil fungus Rhizoctonia solani anastomosis group 3 strain Rhs1AP.</title>
        <authorList>
            <person name="Cubeta M.A."/>
            <person name="Thomas E."/>
            <person name="Dean R.A."/>
            <person name="Jabaji S."/>
            <person name="Neate S.M."/>
            <person name="Tavantzis S."/>
            <person name="Toda T."/>
            <person name="Vilgalys R."/>
            <person name="Bharathan N."/>
            <person name="Fedorova-Abrams N."/>
            <person name="Pakala S.B."/>
            <person name="Pakala S.M."/>
            <person name="Zafar N."/>
            <person name="Joardar V."/>
            <person name="Losada L."/>
            <person name="Nierman W.C."/>
        </authorList>
    </citation>
    <scope>NUCLEOTIDE SEQUENCE [LARGE SCALE GENOMIC DNA]</scope>
    <source>
        <strain evidence="4">AG-3</strain>
    </source>
</reference>
<organism evidence="3 4">
    <name type="scientific">Rhizoctonia solani AG-3 Rhs1AP</name>
    <dbReference type="NCBI Taxonomy" id="1086054"/>
    <lineage>
        <taxon>Eukaryota</taxon>
        <taxon>Fungi</taxon>
        <taxon>Dikarya</taxon>
        <taxon>Basidiomycota</taxon>
        <taxon>Agaricomycotina</taxon>
        <taxon>Agaricomycetes</taxon>
        <taxon>Cantharellales</taxon>
        <taxon>Ceratobasidiaceae</taxon>
        <taxon>Rhizoctonia</taxon>
    </lineage>
</organism>
<evidence type="ECO:0000313" key="3">
    <source>
        <dbReference type="EMBL" id="EUC64180.1"/>
    </source>
</evidence>
<protein>
    <recommendedName>
        <fullName evidence="5">Secreted protein</fullName>
    </recommendedName>
</protein>
<sequence>MLILNVSTILATCIYMVTAGNTASLCGKGDKVETFNWIGKGGQALCLPEGGHSNIDPPADGTGAKAKCPKGWYYPVIDTIVNYCVPSTSEYSDKIECPRGYSSELFDQIYLCLKRKSKKQQQKKKKKKKKVATQSPQLGHAFDHSWAI</sequence>
<evidence type="ECO:0008006" key="5">
    <source>
        <dbReference type="Google" id="ProtNLM"/>
    </source>
</evidence>
<evidence type="ECO:0000256" key="1">
    <source>
        <dbReference type="SAM" id="MobiDB-lite"/>
    </source>
</evidence>
<evidence type="ECO:0000313" key="4">
    <source>
        <dbReference type="Proteomes" id="UP000030108"/>
    </source>
</evidence>
<comment type="caution">
    <text evidence="3">The sequence shown here is derived from an EMBL/GenBank/DDBJ whole genome shotgun (WGS) entry which is preliminary data.</text>
</comment>
<evidence type="ECO:0000256" key="2">
    <source>
        <dbReference type="SAM" id="SignalP"/>
    </source>
</evidence>